<feature type="region of interest" description="Disordered" evidence="1">
    <location>
        <begin position="139"/>
        <end position="161"/>
    </location>
</feature>
<name>A0AAE0IJ54_9PEZI</name>
<keyword evidence="2" id="KW-0812">Transmembrane</keyword>
<evidence type="ECO:0000256" key="2">
    <source>
        <dbReference type="SAM" id="Phobius"/>
    </source>
</evidence>
<dbReference type="EMBL" id="JAUEDM010000002">
    <property type="protein sequence ID" value="KAK3326066.1"/>
    <property type="molecule type" value="Genomic_DNA"/>
</dbReference>
<gene>
    <name evidence="4" type="ORF">B0H66DRAFT_530072</name>
</gene>
<evidence type="ECO:0000313" key="4">
    <source>
        <dbReference type="EMBL" id="KAK3326066.1"/>
    </source>
</evidence>
<feature type="transmembrane region" description="Helical" evidence="2">
    <location>
        <begin position="170"/>
        <end position="196"/>
    </location>
</feature>
<feature type="compositionally biased region" description="Polar residues" evidence="1">
    <location>
        <begin position="298"/>
        <end position="315"/>
    </location>
</feature>
<proteinExistence type="predicted"/>
<evidence type="ECO:0000256" key="3">
    <source>
        <dbReference type="SAM" id="SignalP"/>
    </source>
</evidence>
<reference evidence="4" key="2">
    <citation type="submission" date="2023-06" db="EMBL/GenBank/DDBJ databases">
        <authorList>
            <consortium name="Lawrence Berkeley National Laboratory"/>
            <person name="Haridas S."/>
            <person name="Hensen N."/>
            <person name="Bonometti L."/>
            <person name="Westerberg I."/>
            <person name="Brannstrom I.O."/>
            <person name="Guillou S."/>
            <person name="Cros-Aarteil S."/>
            <person name="Calhoun S."/>
            <person name="Kuo A."/>
            <person name="Mondo S."/>
            <person name="Pangilinan J."/>
            <person name="Riley R."/>
            <person name="Labutti K."/>
            <person name="Andreopoulos B."/>
            <person name="Lipzen A."/>
            <person name="Chen C."/>
            <person name="Yanf M."/>
            <person name="Daum C."/>
            <person name="Ng V."/>
            <person name="Clum A."/>
            <person name="Steindorff A."/>
            <person name="Ohm R."/>
            <person name="Martin F."/>
            <person name="Silar P."/>
            <person name="Natvig D."/>
            <person name="Lalanne C."/>
            <person name="Gautier V."/>
            <person name="Ament-Velasquez S.L."/>
            <person name="Kruys A."/>
            <person name="Hutchinson M.I."/>
            <person name="Powell A.J."/>
            <person name="Barry K."/>
            <person name="Miller A.N."/>
            <person name="Grigoriev I.V."/>
            <person name="Debuchy R."/>
            <person name="Gladieux P."/>
            <person name="Thoren M.H."/>
            <person name="Johannesson H."/>
        </authorList>
    </citation>
    <scope>NUCLEOTIDE SEQUENCE</scope>
    <source>
        <strain evidence="4">CBS 118394</strain>
    </source>
</reference>
<feature type="region of interest" description="Disordered" evidence="1">
    <location>
        <begin position="207"/>
        <end position="227"/>
    </location>
</feature>
<feature type="signal peptide" evidence="3">
    <location>
        <begin position="1"/>
        <end position="23"/>
    </location>
</feature>
<keyword evidence="2" id="KW-1133">Transmembrane helix</keyword>
<feature type="chain" id="PRO_5042208752" evidence="3">
    <location>
        <begin position="24"/>
        <end position="331"/>
    </location>
</feature>
<dbReference type="AlphaFoldDB" id="A0AAE0IJ54"/>
<accession>A0AAE0IJ54</accession>
<sequence>MRMVLGSFLSLLGGAALLTDGYARSREFRLRGGYSCSTNNQNVVGCVSASFLPFYTACLDYQAFQKSACVNIGAQTGCYIILTRDNFFTTESAYGSCGTYLWTGNPPRSMYRCFSDKIIISMLDQPQFVLDALTRSTSTTSTSKTTSHLTTTGTNLPGGSTTATTNSSNLGVIVGGVVGGVAVVAAIVGGIAYLMIRRKKEKYSAVAPADPSSYSSPATGGFSSQPSSQMAMAAGGVVLSTTYPPISPYVTILYDPPKASVSGHISPRQQFNAYAPPYPPPQQHYQPQLAPMPELDSTARQQGSNVSELDSSTPPVGNHGNPAEMGVTTPR</sequence>
<evidence type="ECO:0000256" key="1">
    <source>
        <dbReference type="SAM" id="MobiDB-lite"/>
    </source>
</evidence>
<keyword evidence="3" id="KW-0732">Signal</keyword>
<comment type="caution">
    <text evidence="4">The sequence shown here is derived from an EMBL/GenBank/DDBJ whole genome shotgun (WGS) entry which is preliminary data.</text>
</comment>
<dbReference type="Proteomes" id="UP001283341">
    <property type="component" value="Unassembled WGS sequence"/>
</dbReference>
<evidence type="ECO:0000313" key="5">
    <source>
        <dbReference type="Proteomes" id="UP001283341"/>
    </source>
</evidence>
<keyword evidence="5" id="KW-1185">Reference proteome</keyword>
<protein>
    <submittedName>
        <fullName evidence="4">Uncharacterized protein</fullName>
    </submittedName>
</protein>
<keyword evidence="2" id="KW-0472">Membrane</keyword>
<reference evidence="4" key="1">
    <citation type="journal article" date="2023" name="Mol. Phylogenet. Evol.">
        <title>Genome-scale phylogeny and comparative genomics of the fungal order Sordariales.</title>
        <authorList>
            <person name="Hensen N."/>
            <person name="Bonometti L."/>
            <person name="Westerberg I."/>
            <person name="Brannstrom I.O."/>
            <person name="Guillou S."/>
            <person name="Cros-Aarteil S."/>
            <person name="Calhoun S."/>
            <person name="Haridas S."/>
            <person name="Kuo A."/>
            <person name="Mondo S."/>
            <person name="Pangilinan J."/>
            <person name="Riley R."/>
            <person name="LaButti K."/>
            <person name="Andreopoulos B."/>
            <person name="Lipzen A."/>
            <person name="Chen C."/>
            <person name="Yan M."/>
            <person name="Daum C."/>
            <person name="Ng V."/>
            <person name="Clum A."/>
            <person name="Steindorff A."/>
            <person name="Ohm R.A."/>
            <person name="Martin F."/>
            <person name="Silar P."/>
            <person name="Natvig D.O."/>
            <person name="Lalanne C."/>
            <person name="Gautier V."/>
            <person name="Ament-Velasquez S.L."/>
            <person name="Kruys A."/>
            <person name="Hutchinson M.I."/>
            <person name="Powell A.J."/>
            <person name="Barry K."/>
            <person name="Miller A.N."/>
            <person name="Grigoriev I.V."/>
            <person name="Debuchy R."/>
            <person name="Gladieux P."/>
            <person name="Hiltunen Thoren M."/>
            <person name="Johannesson H."/>
        </authorList>
    </citation>
    <scope>NUCLEOTIDE SEQUENCE</scope>
    <source>
        <strain evidence="4">CBS 118394</strain>
    </source>
</reference>
<organism evidence="4 5">
    <name type="scientific">Apodospora peruviana</name>
    <dbReference type="NCBI Taxonomy" id="516989"/>
    <lineage>
        <taxon>Eukaryota</taxon>
        <taxon>Fungi</taxon>
        <taxon>Dikarya</taxon>
        <taxon>Ascomycota</taxon>
        <taxon>Pezizomycotina</taxon>
        <taxon>Sordariomycetes</taxon>
        <taxon>Sordariomycetidae</taxon>
        <taxon>Sordariales</taxon>
        <taxon>Lasiosphaeriaceae</taxon>
        <taxon>Apodospora</taxon>
    </lineage>
</organism>
<feature type="region of interest" description="Disordered" evidence="1">
    <location>
        <begin position="270"/>
        <end position="331"/>
    </location>
</feature>